<reference evidence="1 2" key="1">
    <citation type="submission" date="2017-11" db="EMBL/GenBank/DDBJ databases">
        <title>Comparative genomics of Botrytis spp.</title>
        <authorList>
            <person name="Valero-Jimenez C.A."/>
            <person name="Tapia P."/>
            <person name="Veloso J."/>
            <person name="Silva-Moreno E."/>
            <person name="Staats M."/>
            <person name="Valdes J.H."/>
            <person name="Van Kan J.A.L."/>
        </authorList>
    </citation>
    <scope>NUCLEOTIDE SEQUENCE [LARGE SCALE GENOMIC DNA]</scope>
    <source>
        <strain evidence="1 2">MUCL2830</strain>
    </source>
</reference>
<evidence type="ECO:0000313" key="2">
    <source>
        <dbReference type="Proteomes" id="UP000297299"/>
    </source>
</evidence>
<organism evidence="1 2">
    <name type="scientific">Botryotinia calthae</name>
    <dbReference type="NCBI Taxonomy" id="38488"/>
    <lineage>
        <taxon>Eukaryota</taxon>
        <taxon>Fungi</taxon>
        <taxon>Dikarya</taxon>
        <taxon>Ascomycota</taxon>
        <taxon>Pezizomycotina</taxon>
        <taxon>Leotiomycetes</taxon>
        <taxon>Helotiales</taxon>
        <taxon>Sclerotiniaceae</taxon>
        <taxon>Botryotinia</taxon>
    </lineage>
</organism>
<gene>
    <name evidence="1" type="ORF">BOTCAL_0011g00030</name>
</gene>
<proteinExistence type="predicted"/>
<protein>
    <submittedName>
        <fullName evidence="1">Uncharacterized protein</fullName>
    </submittedName>
</protein>
<sequence>MQLMNSSRFKMQISGKAHGVIAFELRQGHYENKLISGQNWQNRAGKDTEWQHRQNRQRPNPFDKQLLLSVSVRRLQDTLEGFYRTDVIRYSNKEI</sequence>
<dbReference type="OrthoDB" id="10335230at2759"/>
<keyword evidence="2" id="KW-1185">Reference proteome</keyword>
<name>A0A4Y8DIE9_9HELO</name>
<comment type="caution">
    <text evidence="1">The sequence shown here is derived from an EMBL/GenBank/DDBJ whole genome shotgun (WGS) entry which is preliminary data.</text>
</comment>
<dbReference type="EMBL" id="PHWZ01000011">
    <property type="protein sequence ID" value="TEY85809.1"/>
    <property type="molecule type" value="Genomic_DNA"/>
</dbReference>
<dbReference type="Proteomes" id="UP000297299">
    <property type="component" value="Unassembled WGS sequence"/>
</dbReference>
<evidence type="ECO:0000313" key="1">
    <source>
        <dbReference type="EMBL" id="TEY85809.1"/>
    </source>
</evidence>
<dbReference type="AlphaFoldDB" id="A0A4Y8DIE9"/>
<accession>A0A4Y8DIE9</accession>